<dbReference type="GO" id="GO:0003677">
    <property type="term" value="F:DNA binding"/>
    <property type="evidence" value="ECO:0007669"/>
    <property type="project" value="UniProtKB-KW"/>
</dbReference>
<dbReference type="Gene3D" id="1.10.150.130">
    <property type="match status" value="1"/>
</dbReference>
<dbReference type="Pfam" id="PF00589">
    <property type="entry name" value="Phage_integrase"/>
    <property type="match status" value="1"/>
</dbReference>
<dbReference type="SUPFAM" id="SSF56349">
    <property type="entry name" value="DNA breaking-rejoining enzymes"/>
    <property type="match status" value="1"/>
</dbReference>
<accession>A0A940YCK5</accession>
<dbReference type="InterPro" id="IPR025166">
    <property type="entry name" value="Integrase_DNA_bind_dom"/>
</dbReference>
<feature type="domain" description="Tyr recombinase" evidence="5">
    <location>
        <begin position="203"/>
        <end position="382"/>
    </location>
</feature>
<dbReference type="InterPro" id="IPR002104">
    <property type="entry name" value="Integrase_catalytic"/>
</dbReference>
<dbReference type="PANTHER" id="PTHR30629">
    <property type="entry name" value="PROPHAGE INTEGRASE"/>
    <property type="match status" value="1"/>
</dbReference>
<dbReference type="InterPro" id="IPR038488">
    <property type="entry name" value="Integrase_DNA-bd_sf"/>
</dbReference>
<keyword evidence="3" id="KW-0238">DNA-binding</keyword>
<dbReference type="InterPro" id="IPR010998">
    <property type="entry name" value="Integrase_recombinase_N"/>
</dbReference>
<evidence type="ECO:0000313" key="7">
    <source>
        <dbReference type="Proteomes" id="UP000676246"/>
    </source>
</evidence>
<dbReference type="PANTHER" id="PTHR30629:SF2">
    <property type="entry name" value="PROPHAGE INTEGRASE INTS-RELATED"/>
    <property type="match status" value="1"/>
</dbReference>
<reference evidence="6 7" key="1">
    <citation type="submission" date="2021-04" db="EMBL/GenBank/DDBJ databases">
        <title>The genome sequence of Ideonella sp. 3Y2.</title>
        <authorList>
            <person name="Liu Y."/>
        </authorList>
    </citation>
    <scope>NUCLEOTIDE SEQUENCE [LARGE SCALE GENOMIC DNA]</scope>
    <source>
        <strain evidence="6 7">3Y2</strain>
    </source>
</reference>
<dbReference type="InterPro" id="IPR011010">
    <property type="entry name" value="DNA_brk_join_enz"/>
</dbReference>
<dbReference type="Pfam" id="PF22022">
    <property type="entry name" value="Phage_int_M"/>
    <property type="match status" value="1"/>
</dbReference>
<evidence type="ECO:0000256" key="1">
    <source>
        <dbReference type="ARBA" id="ARBA00008857"/>
    </source>
</evidence>
<dbReference type="Gene3D" id="3.30.160.390">
    <property type="entry name" value="Integrase, DNA-binding domain"/>
    <property type="match status" value="1"/>
</dbReference>
<dbReference type="CDD" id="cd00801">
    <property type="entry name" value="INT_P4_C"/>
    <property type="match status" value="1"/>
</dbReference>
<dbReference type="RefSeq" id="WP_210853562.1">
    <property type="nucleotide sequence ID" value="NZ_JAGQDD010000005.1"/>
</dbReference>
<dbReference type="Proteomes" id="UP000676246">
    <property type="component" value="Unassembled WGS sequence"/>
</dbReference>
<dbReference type="Gene3D" id="1.10.443.10">
    <property type="entry name" value="Intergrase catalytic core"/>
    <property type="match status" value="1"/>
</dbReference>
<sequence>MLTTLQIKSAKPSERAYKLADTGGLFVLVQPNGSKLWRYKFRLDGVEGLQALGAFPEVTLADARHAHAESRKLVAKGVHPVQAQRDDRERRAQAELHRVKGSFGAVCADWNAATGADLRSATVLQRNREIEKDLTPRFKDRPISRITRLELTTALKEVEARAPEVARNLRNYLWGIFEYAIDSGLIADNPVPPVRVLRKRNQGNHPALSPALLGEFLRKLDAIDTIHEQTRIAMLLVVLTACRKAEVIGGKWSEIDLKAAEWEIPANRMKAGRAHWVPLSRQCLELLNELRELVPVGSVYLFPNRRDPNRPMADRSLNALMERLGFSGDGTPHGMRATFSTNFNAAGANVDVIEHCLAHAPGNRVRAAYNRHAYQAERRIMLQTWADRVDELRASPPGTQVTGVPQPMICERSC</sequence>
<dbReference type="Pfam" id="PF13356">
    <property type="entry name" value="Arm-DNA-bind_3"/>
    <property type="match status" value="1"/>
</dbReference>
<keyword evidence="7" id="KW-1185">Reference proteome</keyword>
<keyword evidence="2" id="KW-0229">DNA integration</keyword>
<evidence type="ECO:0000259" key="5">
    <source>
        <dbReference type="PROSITE" id="PS51898"/>
    </source>
</evidence>
<evidence type="ECO:0000313" key="6">
    <source>
        <dbReference type="EMBL" id="MBQ0930626.1"/>
    </source>
</evidence>
<comment type="similarity">
    <text evidence="1">Belongs to the 'phage' integrase family.</text>
</comment>
<name>A0A940YCK5_9BURK</name>
<evidence type="ECO:0000256" key="2">
    <source>
        <dbReference type="ARBA" id="ARBA00022908"/>
    </source>
</evidence>
<protein>
    <submittedName>
        <fullName evidence="6">Tyrosine-type recombinase/integrase</fullName>
    </submittedName>
</protein>
<evidence type="ECO:0000256" key="3">
    <source>
        <dbReference type="ARBA" id="ARBA00023125"/>
    </source>
</evidence>
<keyword evidence="4" id="KW-0233">DNA recombination</keyword>
<organism evidence="6 7">
    <name type="scientific">Ideonella alba</name>
    <dbReference type="NCBI Taxonomy" id="2824118"/>
    <lineage>
        <taxon>Bacteria</taxon>
        <taxon>Pseudomonadati</taxon>
        <taxon>Pseudomonadota</taxon>
        <taxon>Betaproteobacteria</taxon>
        <taxon>Burkholderiales</taxon>
        <taxon>Sphaerotilaceae</taxon>
        <taxon>Ideonella</taxon>
    </lineage>
</organism>
<gene>
    <name evidence="6" type="ORF">KAK03_09010</name>
</gene>
<dbReference type="PROSITE" id="PS51898">
    <property type="entry name" value="TYR_RECOMBINASE"/>
    <property type="match status" value="1"/>
</dbReference>
<dbReference type="InterPro" id="IPR050808">
    <property type="entry name" value="Phage_Integrase"/>
</dbReference>
<evidence type="ECO:0000256" key="4">
    <source>
        <dbReference type="ARBA" id="ARBA00023172"/>
    </source>
</evidence>
<proteinExistence type="inferred from homology"/>
<dbReference type="GO" id="GO:0015074">
    <property type="term" value="P:DNA integration"/>
    <property type="evidence" value="ECO:0007669"/>
    <property type="project" value="UniProtKB-KW"/>
</dbReference>
<dbReference type="GO" id="GO:0006310">
    <property type="term" value="P:DNA recombination"/>
    <property type="evidence" value="ECO:0007669"/>
    <property type="project" value="UniProtKB-KW"/>
</dbReference>
<comment type="caution">
    <text evidence="6">The sequence shown here is derived from an EMBL/GenBank/DDBJ whole genome shotgun (WGS) entry which is preliminary data.</text>
</comment>
<dbReference type="EMBL" id="JAGQDD010000005">
    <property type="protein sequence ID" value="MBQ0930626.1"/>
    <property type="molecule type" value="Genomic_DNA"/>
</dbReference>
<dbReference type="AlphaFoldDB" id="A0A940YCK5"/>
<dbReference type="InterPro" id="IPR013762">
    <property type="entry name" value="Integrase-like_cat_sf"/>
</dbReference>
<dbReference type="InterPro" id="IPR053876">
    <property type="entry name" value="Phage_int_M"/>
</dbReference>